<feature type="domain" description="Solute-binding protein family 5" evidence="5">
    <location>
        <begin position="44"/>
        <end position="396"/>
    </location>
</feature>
<evidence type="ECO:0000259" key="5">
    <source>
        <dbReference type="Pfam" id="PF00496"/>
    </source>
</evidence>
<keyword evidence="4" id="KW-0732">Signal</keyword>
<comment type="subcellular location">
    <subcellularLocation>
        <location evidence="1">Periplasm</location>
    </subcellularLocation>
</comment>
<dbReference type="RefSeq" id="WP_307436123.1">
    <property type="nucleotide sequence ID" value="NZ_JAUSVK010000001.1"/>
</dbReference>
<name>A0ABU0FNL5_9HYPH</name>
<evidence type="ECO:0000256" key="2">
    <source>
        <dbReference type="ARBA" id="ARBA00005695"/>
    </source>
</evidence>
<dbReference type="CDD" id="cd08503">
    <property type="entry name" value="PBP2_NikA_DppA_OppA_like_17"/>
    <property type="match status" value="1"/>
</dbReference>
<evidence type="ECO:0000313" key="6">
    <source>
        <dbReference type="EMBL" id="MDQ0396203.1"/>
    </source>
</evidence>
<dbReference type="PANTHER" id="PTHR30290">
    <property type="entry name" value="PERIPLASMIC BINDING COMPONENT OF ABC TRANSPORTER"/>
    <property type="match status" value="1"/>
</dbReference>
<evidence type="ECO:0000256" key="4">
    <source>
        <dbReference type="ARBA" id="ARBA00022729"/>
    </source>
</evidence>
<keyword evidence="7" id="KW-1185">Reference proteome</keyword>
<dbReference type="Gene3D" id="3.40.190.10">
    <property type="entry name" value="Periplasmic binding protein-like II"/>
    <property type="match status" value="1"/>
</dbReference>
<dbReference type="InterPro" id="IPR039424">
    <property type="entry name" value="SBP_5"/>
</dbReference>
<dbReference type="InterPro" id="IPR000914">
    <property type="entry name" value="SBP_5_dom"/>
</dbReference>
<dbReference type="EMBL" id="JAUSVK010000001">
    <property type="protein sequence ID" value="MDQ0396203.1"/>
    <property type="molecule type" value="Genomic_DNA"/>
</dbReference>
<proteinExistence type="inferred from homology"/>
<accession>A0ABU0FNL5</accession>
<gene>
    <name evidence="6" type="ORF">J3R73_005995</name>
</gene>
<reference evidence="6 7" key="1">
    <citation type="submission" date="2023-07" db="EMBL/GenBank/DDBJ databases">
        <title>Genomic Encyclopedia of Type Strains, Phase IV (KMG-IV): sequencing the most valuable type-strain genomes for metagenomic binning, comparative biology and taxonomic classification.</title>
        <authorList>
            <person name="Goeker M."/>
        </authorList>
    </citation>
    <scope>NUCLEOTIDE SEQUENCE [LARGE SCALE GENOMIC DNA]</scope>
    <source>
        <strain evidence="6 7">DSM 5896</strain>
    </source>
</reference>
<comment type="similarity">
    <text evidence="2">Belongs to the bacterial solute-binding protein 5 family.</text>
</comment>
<sequence length="480" mass="52494">MKFGVAGGATSDTLDPRGSPDTHVALAWWALRNSLTEVMPDGSLVGELAASWAPSDEAKTWTFQIRNGVTFHDGKPLTAEDVVASINFHRGDKSVSAGKTLVEPIADIKATGPLTVVVELSKSNADFPFLMSDYHMLILPVVDGKVDWQSGNGTGGYVLESFEPGVSIKLKRNPNYFKGDSRAHFDQVELINIPDAAARQTALMSGEVDAIGRVDVKTVLRLGGVPGIRIVETTGPQYSTILMDTTSSLFRDKDVRLAFKYAVDREEMLKRVLLGHGTIGNDQPIGPTYPYFDKGLAQRSYDPDKAKFLLKKAGAEGITVDLETAEVAWPAGAIDAAVLYAEQAKAAGIRINVVKRPNDGFWSNTWSKVPFTMGYVGGRPTEDWIFTAFYAAKAENNDTHWDNPHFEDLLVKGRLTVDPAERRAVYAEMQHLLNEDGGLIAPLFANHIVGLGSKVTTPEKLSGNWEMDNWRAVERWSLSA</sequence>
<dbReference type="Proteomes" id="UP001237448">
    <property type="component" value="Unassembled WGS sequence"/>
</dbReference>
<dbReference type="PANTHER" id="PTHR30290:SF10">
    <property type="entry name" value="PERIPLASMIC OLIGOPEPTIDE-BINDING PROTEIN-RELATED"/>
    <property type="match status" value="1"/>
</dbReference>
<dbReference type="Gene3D" id="3.10.105.10">
    <property type="entry name" value="Dipeptide-binding Protein, Domain 3"/>
    <property type="match status" value="1"/>
</dbReference>
<evidence type="ECO:0000313" key="7">
    <source>
        <dbReference type="Proteomes" id="UP001237448"/>
    </source>
</evidence>
<evidence type="ECO:0000256" key="3">
    <source>
        <dbReference type="ARBA" id="ARBA00022448"/>
    </source>
</evidence>
<dbReference type="SUPFAM" id="SSF53850">
    <property type="entry name" value="Periplasmic binding protein-like II"/>
    <property type="match status" value="1"/>
</dbReference>
<dbReference type="PIRSF" id="PIRSF002741">
    <property type="entry name" value="MppA"/>
    <property type="match status" value="1"/>
</dbReference>
<dbReference type="Gene3D" id="3.90.76.10">
    <property type="entry name" value="Dipeptide-binding Protein, Domain 1"/>
    <property type="match status" value="1"/>
</dbReference>
<dbReference type="InterPro" id="IPR030678">
    <property type="entry name" value="Peptide/Ni-bd"/>
</dbReference>
<keyword evidence="3" id="KW-0813">Transport</keyword>
<evidence type="ECO:0000256" key="1">
    <source>
        <dbReference type="ARBA" id="ARBA00004418"/>
    </source>
</evidence>
<protein>
    <submittedName>
        <fullName evidence="6">Peptide/nickel transport system substrate-binding protein</fullName>
    </submittedName>
</protein>
<organism evidence="6 7">
    <name type="scientific">Labrys monachus</name>
    <dbReference type="NCBI Taxonomy" id="217067"/>
    <lineage>
        <taxon>Bacteria</taxon>
        <taxon>Pseudomonadati</taxon>
        <taxon>Pseudomonadota</taxon>
        <taxon>Alphaproteobacteria</taxon>
        <taxon>Hyphomicrobiales</taxon>
        <taxon>Xanthobacteraceae</taxon>
        <taxon>Labrys</taxon>
    </lineage>
</organism>
<comment type="caution">
    <text evidence="6">The sequence shown here is derived from an EMBL/GenBank/DDBJ whole genome shotgun (WGS) entry which is preliminary data.</text>
</comment>
<dbReference type="Pfam" id="PF00496">
    <property type="entry name" value="SBP_bac_5"/>
    <property type="match status" value="1"/>
</dbReference>